<protein>
    <recommendedName>
        <fullName evidence="1">MADF domain-containing protein</fullName>
    </recommendedName>
</protein>
<reference evidence="2" key="1">
    <citation type="journal article" date="2016" name="Insect Biochem. Mol. Biol.">
        <title>Multifaceted biological insights from a draft genome sequence of the tobacco hornworm moth, Manduca sexta.</title>
        <authorList>
            <person name="Kanost M.R."/>
            <person name="Arrese E.L."/>
            <person name="Cao X."/>
            <person name="Chen Y.R."/>
            <person name="Chellapilla S."/>
            <person name="Goldsmith M.R."/>
            <person name="Grosse-Wilde E."/>
            <person name="Heckel D.G."/>
            <person name="Herndon N."/>
            <person name="Jiang H."/>
            <person name="Papanicolaou A."/>
            <person name="Qu J."/>
            <person name="Soulages J.L."/>
            <person name="Vogel H."/>
            <person name="Walters J."/>
            <person name="Waterhouse R.M."/>
            <person name="Ahn S.J."/>
            <person name="Almeida F.C."/>
            <person name="An C."/>
            <person name="Aqrawi P."/>
            <person name="Bretschneider A."/>
            <person name="Bryant W.B."/>
            <person name="Bucks S."/>
            <person name="Chao H."/>
            <person name="Chevignon G."/>
            <person name="Christen J.M."/>
            <person name="Clarke D.F."/>
            <person name="Dittmer N.T."/>
            <person name="Ferguson L.C.F."/>
            <person name="Garavelou S."/>
            <person name="Gordon K.H.J."/>
            <person name="Gunaratna R.T."/>
            <person name="Han Y."/>
            <person name="Hauser F."/>
            <person name="He Y."/>
            <person name="Heidel-Fischer H."/>
            <person name="Hirsh A."/>
            <person name="Hu Y."/>
            <person name="Jiang H."/>
            <person name="Kalra D."/>
            <person name="Klinner C."/>
            <person name="Konig C."/>
            <person name="Kovar C."/>
            <person name="Kroll A.R."/>
            <person name="Kuwar S.S."/>
            <person name="Lee S.L."/>
            <person name="Lehman R."/>
            <person name="Li K."/>
            <person name="Li Z."/>
            <person name="Liang H."/>
            <person name="Lovelace S."/>
            <person name="Lu Z."/>
            <person name="Mansfield J.H."/>
            <person name="McCulloch K.J."/>
            <person name="Mathew T."/>
            <person name="Morton B."/>
            <person name="Muzny D.M."/>
            <person name="Neunemann D."/>
            <person name="Ongeri F."/>
            <person name="Pauchet Y."/>
            <person name="Pu L.L."/>
            <person name="Pyrousis I."/>
            <person name="Rao X.J."/>
            <person name="Redding A."/>
            <person name="Roesel C."/>
            <person name="Sanchez-Gracia A."/>
            <person name="Schaack S."/>
            <person name="Shukla A."/>
            <person name="Tetreau G."/>
            <person name="Wang Y."/>
            <person name="Xiong G.H."/>
            <person name="Traut W."/>
            <person name="Walsh T.K."/>
            <person name="Worley K.C."/>
            <person name="Wu D."/>
            <person name="Wu W."/>
            <person name="Wu Y.Q."/>
            <person name="Zhang X."/>
            <person name="Zou Z."/>
            <person name="Zucker H."/>
            <person name="Briscoe A.D."/>
            <person name="Burmester T."/>
            <person name="Clem R.J."/>
            <person name="Feyereisen R."/>
            <person name="Grimmelikhuijzen C.J.P."/>
            <person name="Hamodrakas S.J."/>
            <person name="Hansson B.S."/>
            <person name="Huguet E."/>
            <person name="Jermiin L.S."/>
            <person name="Lan Q."/>
            <person name="Lehman H.K."/>
            <person name="Lorenzen M."/>
            <person name="Merzendorfer H."/>
            <person name="Michalopoulos I."/>
            <person name="Morton D.B."/>
            <person name="Muthukrishnan S."/>
            <person name="Oakeshott J.G."/>
            <person name="Palmer W."/>
            <person name="Park Y."/>
            <person name="Passarelli A.L."/>
            <person name="Rozas J."/>
            <person name="Schwartz L.M."/>
            <person name="Smith W."/>
            <person name="Southgate A."/>
            <person name="Vilcinskas A."/>
            <person name="Vogt R."/>
            <person name="Wang P."/>
            <person name="Werren J."/>
            <person name="Yu X.Q."/>
            <person name="Zhou J.J."/>
            <person name="Brown S.J."/>
            <person name="Scherer S.E."/>
            <person name="Richards S."/>
            <person name="Blissard G.W."/>
        </authorList>
    </citation>
    <scope>NUCLEOTIDE SEQUENCE</scope>
</reference>
<comment type="caution">
    <text evidence="2">The sequence shown here is derived from an EMBL/GenBank/DDBJ whole genome shotgun (WGS) entry which is preliminary data.</text>
</comment>
<dbReference type="PANTHER" id="PTHR21505:SF12">
    <property type="entry name" value="MADF DOMAIN-CONTAINING PROTEIN-RELATED"/>
    <property type="match status" value="1"/>
</dbReference>
<evidence type="ECO:0000313" key="3">
    <source>
        <dbReference type="Proteomes" id="UP000791440"/>
    </source>
</evidence>
<evidence type="ECO:0000259" key="1">
    <source>
        <dbReference type="PROSITE" id="PS51029"/>
    </source>
</evidence>
<dbReference type="OrthoDB" id="7991969at2759"/>
<dbReference type="InterPro" id="IPR006578">
    <property type="entry name" value="MADF-dom"/>
</dbReference>
<dbReference type="SMART" id="SM00595">
    <property type="entry name" value="MADF"/>
    <property type="match status" value="1"/>
</dbReference>
<name>A0A921ZT18_MANSE</name>
<sequence length="245" mass="28920">MRWGEEQTYQFVKIYLKHVHLWDSKHEKYKAKNSRMKSYKEMISEFKDATGIQLNVVELKIKIKNLRSTYKQELTKIKRRSSPDCTFKSSLKWFALWHKHFASTARDETDVSYDDQQDPIEDASEVWVSQSNNIAITIDPIEDNDDYNIIPKVEPINAYEHENSSHCKMKKKKLQLRSPSVEFSDRTFRGSMDSSDLAKEDEFEIYGKYIASQLRRMELQKALRVQLEIQSLVSEARISDLTNKH</sequence>
<gene>
    <name evidence="2" type="ORF">O3G_MSEX014112</name>
</gene>
<dbReference type="Proteomes" id="UP000791440">
    <property type="component" value="Unassembled WGS sequence"/>
</dbReference>
<organism evidence="2 3">
    <name type="scientific">Manduca sexta</name>
    <name type="common">Tobacco hawkmoth</name>
    <name type="synonym">Tobacco hornworm</name>
    <dbReference type="NCBI Taxonomy" id="7130"/>
    <lineage>
        <taxon>Eukaryota</taxon>
        <taxon>Metazoa</taxon>
        <taxon>Ecdysozoa</taxon>
        <taxon>Arthropoda</taxon>
        <taxon>Hexapoda</taxon>
        <taxon>Insecta</taxon>
        <taxon>Pterygota</taxon>
        <taxon>Neoptera</taxon>
        <taxon>Endopterygota</taxon>
        <taxon>Lepidoptera</taxon>
        <taxon>Glossata</taxon>
        <taxon>Ditrysia</taxon>
        <taxon>Bombycoidea</taxon>
        <taxon>Sphingidae</taxon>
        <taxon>Sphinginae</taxon>
        <taxon>Sphingini</taxon>
        <taxon>Manduca</taxon>
    </lineage>
</organism>
<dbReference type="EMBL" id="JH669051">
    <property type="protein sequence ID" value="KAG6463860.1"/>
    <property type="molecule type" value="Genomic_DNA"/>
</dbReference>
<dbReference type="PROSITE" id="PS51029">
    <property type="entry name" value="MADF"/>
    <property type="match status" value="1"/>
</dbReference>
<dbReference type="PANTHER" id="PTHR21505">
    <property type="entry name" value="MADF DOMAIN-CONTAINING PROTEIN-RELATED"/>
    <property type="match status" value="1"/>
</dbReference>
<reference evidence="2" key="2">
    <citation type="submission" date="2020-12" db="EMBL/GenBank/DDBJ databases">
        <authorList>
            <person name="Kanost M."/>
        </authorList>
    </citation>
    <scope>NUCLEOTIDE SEQUENCE</scope>
</reference>
<dbReference type="AlphaFoldDB" id="A0A921ZT18"/>
<dbReference type="Pfam" id="PF10545">
    <property type="entry name" value="MADF_DNA_bdg"/>
    <property type="match status" value="1"/>
</dbReference>
<feature type="domain" description="MADF" evidence="1">
    <location>
        <begin position="10"/>
        <end position="107"/>
    </location>
</feature>
<accession>A0A921ZT18</accession>
<keyword evidence="3" id="KW-1185">Reference proteome</keyword>
<evidence type="ECO:0000313" key="2">
    <source>
        <dbReference type="EMBL" id="KAG6463860.1"/>
    </source>
</evidence>
<proteinExistence type="predicted"/>